<name>A0A2M9ZQ18_9LEPT</name>
<evidence type="ECO:0000256" key="1">
    <source>
        <dbReference type="SAM" id="MobiDB-lite"/>
    </source>
</evidence>
<gene>
    <name evidence="2" type="ORF">CH373_04105</name>
</gene>
<dbReference type="PROSITE" id="PS51257">
    <property type="entry name" value="PROKAR_LIPOPROTEIN"/>
    <property type="match status" value="1"/>
</dbReference>
<protein>
    <recommendedName>
        <fullName evidence="4">Lipoprotein</fullName>
    </recommendedName>
</protein>
<sequence>MKHRNLRLIFFASLVVFGACEDQTENKTLKDVYNRFVQNLIQNSAPGGTPGSEPGTGTPGGGPGTGTGSGSGSSYSTSCAIVRKATPDAYQVFLVQIPYENCKKEILWGTTPEENRSIKVKSYKRYLEIVSSFPSECAATITYLQDRINDPSKITVESQAQIDSARYYPVDSLLKEMRNSLLNAPSAPISEETYAASKVGTYSEYQRFEDLRAIIFMGPMEGINETTCVDVVGNIFTTEFPPETYFWEGKPIDSPKTFLNGLCYYGKDYDAPDKQYQKCTTLSEEF</sequence>
<accession>A0A2M9ZQ18</accession>
<evidence type="ECO:0000313" key="3">
    <source>
        <dbReference type="Proteomes" id="UP000231990"/>
    </source>
</evidence>
<comment type="caution">
    <text evidence="2">The sequence shown here is derived from an EMBL/GenBank/DDBJ whole genome shotgun (WGS) entry which is preliminary data.</text>
</comment>
<dbReference type="AlphaFoldDB" id="A0A2M9ZQ18"/>
<reference evidence="2 3" key="1">
    <citation type="submission" date="2017-07" db="EMBL/GenBank/DDBJ databases">
        <title>Leptospira spp. isolated from tropical soils.</title>
        <authorList>
            <person name="Thibeaux R."/>
            <person name="Iraola G."/>
            <person name="Ferres I."/>
            <person name="Bierque E."/>
            <person name="Girault D."/>
            <person name="Soupe-Gilbert M.-E."/>
            <person name="Picardeau M."/>
            <person name="Goarant C."/>
        </authorList>
    </citation>
    <scope>NUCLEOTIDE SEQUENCE [LARGE SCALE GENOMIC DNA]</scope>
    <source>
        <strain evidence="2 3">FH1-B-B1</strain>
    </source>
</reference>
<dbReference type="EMBL" id="NPDZ01000002">
    <property type="protein sequence ID" value="PJZ74115.1"/>
    <property type="molecule type" value="Genomic_DNA"/>
</dbReference>
<evidence type="ECO:0008006" key="4">
    <source>
        <dbReference type="Google" id="ProtNLM"/>
    </source>
</evidence>
<feature type="compositionally biased region" description="Gly residues" evidence="1">
    <location>
        <begin position="57"/>
        <end position="71"/>
    </location>
</feature>
<dbReference type="Proteomes" id="UP000231990">
    <property type="component" value="Unassembled WGS sequence"/>
</dbReference>
<organism evidence="2 3">
    <name type="scientific">Leptospira perolatii</name>
    <dbReference type="NCBI Taxonomy" id="2023191"/>
    <lineage>
        <taxon>Bacteria</taxon>
        <taxon>Pseudomonadati</taxon>
        <taxon>Spirochaetota</taxon>
        <taxon>Spirochaetia</taxon>
        <taxon>Leptospirales</taxon>
        <taxon>Leptospiraceae</taxon>
        <taxon>Leptospira</taxon>
    </lineage>
</organism>
<evidence type="ECO:0000313" key="2">
    <source>
        <dbReference type="EMBL" id="PJZ74115.1"/>
    </source>
</evidence>
<proteinExistence type="predicted"/>
<feature type="region of interest" description="Disordered" evidence="1">
    <location>
        <begin position="43"/>
        <end position="71"/>
    </location>
</feature>
<dbReference type="RefSeq" id="WP_100734065.1">
    <property type="nucleotide sequence ID" value="NZ_NPDZ01000002.1"/>
</dbReference>